<keyword evidence="4" id="KW-1185">Reference proteome</keyword>
<protein>
    <recommendedName>
        <fullName evidence="2">DUF6449 domain-containing protein</fullName>
    </recommendedName>
</protein>
<feature type="transmembrane region" description="Helical" evidence="1">
    <location>
        <begin position="175"/>
        <end position="195"/>
    </location>
</feature>
<feature type="transmembrane region" description="Helical" evidence="1">
    <location>
        <begin position="21"/>
        <end position="42"/>
    </location>
</feature>
<dbReference type="PANTHER" id="PTHR39177">
    <property type="entry name" value="ABC TRANSPORTER PERMEASE YTRC-RELATED"/>
    <property type="match status" value="1"/>
</dbReference>
<evidence type="ECO:0000259" key="2">
    <source>
        <dbReference type="Pfam" id="PF20047"/>
    </source>
</evidence>
<feature type="transmembrane region" description="Helical" evidence="1">
    <location>
        <begin position="237"/>
        <end position="254"/>
    </location>
</feature>
<evidence type="ECO:0000256" key="1">
    <source>
        <dbReference type="SAM" id="Phobius"/>
    </source>
</evidence>
<name>A0ABX3HI71_PAEBO</name>
<feature type="transmembrane region" description="Helical" evidence="1">
    <location>
        <begin position="299"/>
        <end position="320"/>
    </location>
</feature>
<accession>A0ABX3HI71</accession>
<feature type="transmembrane region" description="Helical" evidence="1">
    <location>
        <begin position="274"/>
        <end position="293"/>
    </location>
</feature>
<evidence type="ECO:0000313" key="4">
    <source>
        <dbReference type="Proteomes" id="UP000187412"/>
    </source>
</evidence>
<feature type="domain" description="DUF6449" evidence="2">
    <location>
        <begin position="442"/>
        <end position="529"/>
    </location>
</feature>
<keyword evidence="1" id="KW-0812">Transmembrane</keyword>
<evidence type="ECO:0000313" key="3">
    <source>
        <dbReference type="EMBL" id="OMD49064.1"/>
    </source>
</evidence>
<feature type="transmembrane region" description="Helical" evidence="1">
    <location>
        <begin position="332"/>
        <end position="351"/>
    </location>
</feature>
<organism evidence="3 4">
    <name type="scientific">Paenibacillus borealis</name>
    <dbReference type="NCBI Taxonomy" id="160799"/>
    <lineage>
        <taxon>Bacteria</taxon>
        <taxon>Bacillati</taxon>
        <taxon>Bacillota</taxon>
        <taxon>Bacilli</taxon>
        <taxon>Bacillales</taxon>
        <taxon>Paenibacillaceae</taxon>
        <taxon>Paenibacillus</taxon>
    </lineage>
</organism>
<proteinExistence type="predicted"/>
<reference evidence="3 4" key="1">
    <citation type="submission" date="2016-10" db="EMBL/GenBank/DDBJ databases">
        <title>Paenibacillus species isolates.</title>
        <authorList>
            <person name="Beno S.M."/>
        </authorList>
    </citation>
    <scope>NUCLEOTIDE SEQUENCE [LARGE SCALE GENOMIC DNA]</scope>
    <source>
        <strain evidence="3 4">FSL H7-0744</strain>
    </source>
</reference>
<gene>
    <name evidence="3" type="ORF">BSK56_09525</name>
</gene>
<feature type="transmembrane region" description="Helical" evidence="1">
    <location>
        <begin position="102"/>
        <end position="130"/>
    </location>
</feature>
<dbReference type="Proteomes" id="UP000187412">
    <property type="component" value="Unassembled WGS sequence"/>
</dbReference>
<feature type="transmembrane region" description="Helical" evidence="1">
    <location>
        <begin position="142"/>
        <end position="163"/>
    </location>
</feature>
<comment type="caution">
    <text evidence="3">The sequence shown here is derived from an EMBL/GenBank/DDBJ whole genome shotgun (WGS) entry which is preliminary data.</text>
</comment>
<dbReference type="InterPro" id="IPR045611">
    <property type="entry name" value="DUF6449"/>
</dbReference>
<sequence>MTRSRFFFNSSVIRQNLRQHGWIGIIYTLGLMFFLPLQMFLSGNPNAEPEKAESLFGIGGDMQVFFIATLPVVAGLFLFRFLQSKPSSDLWHSLPLRREHLLAAHAWSGLILLLLPVWLTAAVTAIVAPLDGNMYIYQGAEVWEWCLTVTILTLFLFVFTAFVGICTGQTILQGVVVYILLVLPSALLMLTGMHLNRYLYGYSGGYNDEYRMVNWSPVLQIVRLSNAYDKVSTGEKWIYFVITLLVVMLSFVLYRKRHSEKAGQAIAFTYFNPLFKAGVMFCTMLVSVSYFGNVKPQQTGWLIGGCIAGALIGYVVAEMIIRKTWQIMTRRVFADFAAYTILLGLLLYVPVTGITGYESRVPAADKVTAAYAGSNFWMLTEPGQGPMEVQNRPYEEKEVFNEDKSYIEAVRKLHQALVTVRPGEEERSLGNSIGSREFSFAYQLKNGRQLLRSYWIPSAGFEPELKAIMENKEFKRNEYMLSRLGDNVESLRISNKNKAISISDPQEVKEFKEILKREILSMSYEDQLDNRVSKASIQTIGKPDERGYQLYYGYEWKPSYHELEGWLAEKGYADKIRTQAQDVESAEIIKDGYIDKLDAASRNNIERYFDLARSEGLAAVTKDKKIIGDILGKERYYSGRTGEYVIKMKYKYGEVTYISLRKQDLTPAIKSLLP</sequence>
<dbReference type="RefSeq" id="WP_076110314.1">
    <property type="nucleotide sequence ID" value="NZ_MPTB01000010.1"/>
</dbReference>
<dbReference type="Pfam" id="PF20047">
    <property type="entry name" value="DUF6449"/>
    <property type="match status" value="1"/>
</dbReference>
<dbReference type="InterPro" id="IPR053046">
    <property type="entry name" value="ABC-5_transporter"/>
</dbReference>
<dbReference type="PANTHER" id="PTHR39177:SF1">
    <property type="entry name" value="ABC TRANSPORTER PERMEASE YTRC-RELATED"/>
    <property type="match status" value="1"/>
</dbReference>
<dbReference type="EMBL" id="MPTB01000010">
    <property type="protein sequence ID" value="OMD49064.1"/>
    <property type="molecule type" value="Genomic_DNA"/>
</dbReference>
<keyword evidence="1" id="KW-0472">Membrane</keyword>
<feature type="transmembrane region" description="Helical" evidence="1">
    <location>
        <begin position="62"/>
        <end position="82"/>
    </location>
</feature>
<keyword evidence="1" id="KW-1133">Transmembrane helix</keyword>